<sequence>MVYTLVLLPLVYELPSLERAGGQMGGLGKRSSQDRCTQEEVLTKASERSGELPCGDRTEQCYTLHRASVIFHNEM</sequence>
<name>A0A2M4DI26_ANODA</name>
<dbReference type="AlphaFoldDB" id="A0A2M4DI26"/>
<accession>A0A2M4DI26</accession>
<evidence type="ECO:0000313" key="1">
    <source>
        <dbReference type="EMBL" id="MBW77197.1"/>
    </source>
</evidence>
<proteinExistence type="predicted"/>
<dbReference type="EMBL" id="GGFL01013019">
    <property type="protein sequence ID" value="MBW77197.1"/>
    <property type="molecule type" value="Transcribed_RNA"/>
</dbReference>
<reference evidence="1" key="1">
    <citation type="submission" date="2018-01" db="EMBL/GenBank/DDBJ databases">
        <title>An insight into the sialome of Amazonian anophelines.</title>
        <authorList>
            <person name="Ribeiro J.M."/>
            <person name="Scarpassa V."/>
            <person name="Calvo E."/>
        </authorList>
    </citation>
    <scope>NUCLEOTIDE SEQUENCE</scope>
</reference>
<protein>
    <submittedName>
        <fullName evidence="1">Putative secreted protein</fullName>
    </submittedName>
</protein>
<organism evidence="1">
    <name type="scientific">Anopheles darlingi</name>
    <name type="common">Mosquito</name>
    <dbReference type="NCBI Taxonomy" id="43151"/>
    <lineage>
        <taxon>Eukaryota</taxon>
        <taxon>Metazoa</taxon>
        <taxon>Ecdysozoa</taxon>
        <taxon>Arthropoda</taxon>
        <taxon>Hexapoda</taxon>
        <taxon>Insecta</taxon>
        <taxon>Pterygota</taxon>
        <taxon>Neoptera</taxon>
        <taxon>Endopterygota</taxon>
        <taxon>Diptera</taxon>
        <taxon>Nematocera</taxon>
        <taxon>Culicoidea</taxon>
        <taxon>Culicidae</taxon>
        <taxon>Anophelinae</taxon>
        <taxon>Anopheles</taxon>
    </lineage>
</organism>